<gene>
    <name evidence="2" type="ORF">CP523_15485</name>
    <name evidence="3" type="ORF">NH397_07965</name>
</gene>
<dbReference type="Proteomes" id="UP000280586">
    <property type="component" value="Chromosome"/>
</dbReference>
<dbReference type="OrthoDB" id="1937979at2"/>
<evidence type="ECO:0000313" key="5">
    <source>
        <dbReference type="Proteomes" id="UP001055437"/>
    </source>
</evidence>
<dbReference type="AlphaFoldDB" id="A0A9N7JPW3"/>
<dbReference type="EMBL" id="CP099799">
    <property type="protein sequence ID" value="USS02337.1"/>
    <property type="molecule type" value="Genomic_DNA"/>
</dbReference>
<proteinExistence type="predicted"/>
<evidence type="ECO:0000256" key="1">
    <source>
        <dbReference type="SAM" id="SignalP"/>
    </source>
</evidence>
<dbReference type="KEGG" id="csep:CP523_15485"/>
<reference evidence="3" key="2">
    <citation type="submission" date="2022-06" db="EMBL/GenBank/DDBJ databases">
        <authorList>
            <person name="Holder M.E."/>
            <person name="Ajami N.J."/>
            <person name="Petrosino J.F."/>
        </authorList>
    </citation>
    <scope>NUCLEOTIDE SEQUENCE</scope>
    <source>
        <strain evidence="3">RMA 8861</strain>
    </source>
</reference>
<feature type="signal peptide" evidence="1">
    <location>
        <begin position="1"/>
        <end position="25"/>
    </location>
</feature>
<name>A0A9N7JPW3_CLOSE</name>
<sequence length="119" mass="13370">MKKKFFVLSLVSLLFYSFLSLPTLAVNKFNNLNTVPVSDVYKKGFYNFNITYTSCEAIAKLVSTDKNAVIMVVNSDNTLRLFKKCTPNDPTILIGNLTKNDTVIIIGEGEFSIKFIKNT</sequence>
<evidence type="ECO:0000313" key="4">
    <source>
        <dbReference type="Proteomes" id="UP000280586"/>
    </source>
</evidence>
<feature type="chain" id="PRO_5040486600" evidence="1">
    <location>
        <begin position="26"/>
        <end position="119"/>
    </location>
</feature>
<organism evidence="2 4">
    <name type="scientific">Clostridium septicum</name>
    <dbReference type="NCBI Taxonomy" id="1504"/>
    <lineage>
        <taxon>Bacteria</taxon>
        <taxon>Bacillati</taxon>
        <taxon>Bacillota</taxon>
        <taxon>Clostridia</taxon>
        <taxon>Eubacteriales</taxon>
        <taxon>Clostridiaceae</taxon>
        <taxon>Clostridium</taxon>
    </lineage>
</organism>
<accession>A0A9N7JPW3</accession>
<evidence type="ECO:0000313" key="2">
    <source>
        <dbReference type="EMBL" id="AYE35722.1"/>
    </source>
</evidence>
<dbReference type="Proteomes" id="UP001055437">
    <property type="component" value="Chromosome"/>
</dbReference>
<dbReference type="EMBL" id="CP023671">
    <property type="protein sequence ID" value="AYE35722.1"/>
    <property type="molecule type" value="Genomic_DNA"/>
</dbReference>
<protein>
    <submittedName>
        <fullName evidence="2">Uncharacterized protein</fullName>
    </submittedName>
</protein>
<keyword evidence="1" id="KW-0732">Signal</keyword>
<dbReference type="RefSeq" id="WP_066678719.1">
    <property type="nucleotide sequence ID" value="NZ_CABMIZ010000050.1"/>
</dbReference>
<keyword evidence="5" id="KW-1185">Reference proteome</keyword>
<reference evidence="2 4" key="1">
    <citation type="submission" date="2017-09" db="EMBL/GenBank/DDBJ databases">
        <authorList>
            <person name="Thomas P."/>
            <person name="Seyboldt C."/>
        </authorList>
    </citation>
    <scope>NUCLEOTIDE SEQUENCE [LARGE SCALE GENOMIC DNA]</scope>
    <source>
        <strain evidence="2 4">DSM 7534</strain>
    </source>
</reference>
<dbReference type="GeneID" id="303562091"/>
<evidence type="ECO:0000313" key="3">
    <source>
        <dbReference type="EMBL" id="USS02337.1"/>
    </source>
</evidence>